<dbReference type="EMBL" id="LAZR01025159">
    <property type="protein sequence ID" value="KKL72800.1"/>
    <property type="molecule type" value="Genomic_DNA"/>
</dbReference>
<protein>
    <recommendedName>
        <fullName evidence="1">Winged helix-turn helix domain-containing protein</fullName>
    </recommendedName>
</protein>
<dbReference type="InterPro" id="IPR009057">
    <property type="entry name" value="Homeodomain-like_sf"/>
</dbReference>
<sequence length="177" mass="20607">MKKLQITRNSPDHDNLVGLYKKERSSKLKERYQALYLMNELQNCTKVAELIKKSRNTVQAWVKLFNEGGLEAITPGSPPGRPSRLSDEQKEELKLDVMTHPRELGYEFSNWEGKSVAEHVYIKFGVSFSVRAAQKLLHALGFSLQRPRYKFPKADPEKQEEFIHEFKKNWILLDQTT</sequence>
<dbReference type="SUPFAM" id="SSF46689">
    <property type="entry name" value="Homeodomain-like"/>
    <property type="match status" value="1"/>
</dbReference>
<dbReference type="Pfam" id="PF13551">
    <property type="entry name" value="HTH_29"/>
    <property type="match status" value="1"/>
</dbReference>
<accession>A0A0F9GTX8</accession>
<feature type="domain" description="Winged helix-turn helix" evidence="1">
    <location>
        <begin position="107"/>
        <end position="165"/>
    </location>
</feature>
<evidence type="ECO:0000259" key="1">
    <source>
        <dbReference type="Pfam" id="PF13592"/>
    </source>
</evidence>
<comment type="caution">
    <text evidence="2">The sequence shown here is derived from an EMBL/GenBank/DDBJ whole genome shotgun (WGS) entry which is preliminary data.</text>
</comment>
<dbReference type="AlphaFoldDB" id="A0A0F9GTX8"/>
<dbReference type="InterPro" id="IPR047655">
    <property type="entry name" value="Transpos_IS630-like"/>
</dbReference>
<name>A0A0F9GTX8_9ZZZZ</name>
<organism evidence="2">
    <name type="scientific">marine sediment metagenome</name>
    <dbReference type="NCBI Taxonomy" id="412755"/>
    <lineage>
        <taxon>unclassified sequences</taxon>
        <taxon>metagenomes</taxon>
        <taxon>ecological metagenomes</taxon>
    </lineage>
</organism>
<dbReference type="NCBIfam" id="NF033545">
    <property type="entry name" value="transpos_IS630"/>
    <property type="match status" value="1"/>
</dbReference>
<dbReference type="InterPro" id="IPR025959">
    <property type="entry name" value="Winged_HTH_dom"/>
</dbReference>
<gene>
    <name evidence="2" type="ORF">LCGC14_2081260</name>
</gene>
<dbReference type="Pfam" id="PF13592">
    <property type="entry name" value="HTH_33"/>
    <property type="match status" value="1"/>
</dbReference>
<reference evidence="2" key="1">
    <citation type="journal article" date="2015" name="Nature">
        <title>Complex archaea that bridge the gap between prokaryotes and eukaryotes.</title>
        <authorList>
            <person name="Spang A."/>
            <person name="Saw J.H."/>
            <person name="Jorgensen S.L."/>
            <person name="Zaremba-Niedzwiedzka K."/>
            <person name="Martijn J."/>
            <person name="Lind A.E."/>
            <person name="van Eijk R."/>
            <person name="Schleper C."/>
            <person name="Guy L."/>
            <person name="Ettema T.J."/>
        </authorList>
    </citation>
    <scope>NUCLEOTIDE SEQUENCE</scope>
</reference>
<proteinExistence type="predicted"/>
<evidence type="ECO:0000313" key="2">
    <source>
        <dbReference type="EMBL" id="KKL72800.1"/>
    </source>
</evidence>